<feature type="region of interest" description="Disordered" evidence="1">
    <location>
        <begin position="333"/>
        <end position="388"/>
    </location>
</feature>
<sequence>MTTRLAPSIVRLLAESRVAPDGRSAVVRGRALEGDTRHALRAVLAEEFYRVHHMGHTGEPAPPRRSSRDAELEERLLAAMPHRHTTAVVPLPGPVGDTATTAAAPLTGMSATSNSAAGPGASAAPGASPHDGRTVLLDGVRVALPADRIERVAADGRSARVRLDAARPALSPGFFLCDGSRERRLRSTGTLRVYVHVRDAESAPAVWGAVLTALEEEPIPYRAKVCSALEAFPRRDGLVVYLGAEGWYAAERVAASVRGLPGVGATTSDFVRELAPGVGAAWEPDDRRPGMGRVSFGEHRAAAVASGLLLHHENPGVFTVAQAVEKALLDAGVDPADPARNLGSPRGVLPRGTRQRPSDADAPGDGAPSSRPASAAGPASSPAAVASS</sequence>
<dbReference type="Proteomes" id="UP001183535">
    <property type="component" value="Unassembled WGS sequence"/>
</dbReference>
<name>A0ABD5EGU9_9ACTN</name>
<reference evidence="3" key="1">
    <citation type="submission" date="2023-07" db="EMBL/GenBank/DDBJ databases">
        <title>30 novel species of actinomycetes from the DSMZ collection.</title>
        <authorList>
            <person name="Nouioui I."/>
        </authorList>
    </citation>
    <scope>NUCLEOTIDE SEQUENCE [LARGE SCALE GENOMIC DNA]</scope>
    <source>
        <strain evidence="3">DSM 41981</strain>
    </source>
</reference>
<dbReference type="AlphaFoldDB" id="A0ABD5EGU9"/>
<proteinExistence type="predicted"/>
<feature type="compositionally biased region" description="Low complexity" evidence="1">
    <location>
        <begin position="363"/>
        <end position="388"/>
    </location>
</feature>
<evidence type="ECO:0000313" key="3">
    <source>
        <dbReference type="Proteomes" id="UP001183535"/>
    </source>
</evidence>
<evidence type="ECO:0000256" key="1">
    <source>
        <dbReference type="SAM" id="MobiDB-lite"/>
    </source>
</evidence>
<accession>A0ABD5EGU9</accession>
<comment type="caution">
    <text evidence="2">The sequence shown here is derived from an EMBL/GenBank/DDBJ whole genome shotgun (WGS) entry which is preliminary data.</text>
</comment>
<feature type="region of interest" description="Disordered" evidence="1">
    <location>
        <begin position="110"/>
        <end position="130"/>
    </location>
</feature>
<organism evidence="2 3">
    <name type="scientific">Streptomyces doudnae</name>
    <dbReference type="NCBI Taxonomy" id="3075536"/>
    <lineage>
        <taxon>Bacteria</taxon>
        <taxon>Bacillati</taxon>
        <taxon>Actinomycetota</taxon>
        <taxon>Actinomycetes</taxon>
        <taxon>Kitasatosporales</taxon>
        <taxon>Streptomycetaceae</taxon>
        <taxon>Streptomyces</taxon>
    </lineage>
</organism>
<gene>
    <name evidence="2" type="ORF">RM877_02830</name>
</gene>
<protein>
    <submittedName>
        <fullName evidence="2">T3SS effector HopA1 family protein</fullName>
    </submittedName>
</protein>
<keyword evidence="3" id="KW-1185">Reference proteome</keyword>
<dbReference type="InterPro" id="IPR040871">
    <property type="entry name" value="HopA1"/>
</dbReference>
<dbReference type="RefSeq" id="WP_093831028.1">
    <property type="nucleotide sequence ID" value="NZ_JAVRES010000001.1"/>
</dbReference>
<feature type="compositionally biased region" description="Low complexity" evidence="1">
    <location>
        <begin position="115"/>
        <end position="129"/>
    </location>
</feature>
<dbReference type="EMBL" id="JAVRES010000001">
    <property type="protein sequence ID" value="MDT0433609.1"/>
    <property type="molecule type" value="Genomic_DNA"/>
</dbReference>
<dbReference type="Pfam" id="PF17914">
    <property type="entry name" value="HopA1"/>
    <property type="match status" value="1"/>
</dbReference>
<evidence type="ECO:0000313" key="2">
    <source>
        <dbReference type="EMBL" id="MDT0433609.1"/>
    </source>
</evidence>